<gene>
    <name evidence="2" type="ORF">P154DRAFT_14448</name>
</gene>
<organism evidence="2 3">
    <name type="scientific">Amniculicola lignicola CBS 123094</name>
    <dbReference type="NCBI Taxonomy" id="1392246"/>
    <lineage>
        <taxon>Eukaryota</taxon>
        <taxon>Fungi</taxon>
        <taxon>Dikarya</taxon>
        <taxon>Ascomycota</taxon>
        <taxon>Pezizomycotina</taxon>
        <taxon>Dothideomycetes</taxon>
        <taxon>Pleosporomycetidae</taxon>
        <taxon>Pleosporales</taxon>
        <taxon>Amniculicolaceae</taxon>
        <taxon>Amniculicola</taxon>
    </lineage>
</organism>
<evidence type="ECO:0000256" key="1">
    <source>
        <dbReference type="SAM" id="Phobius"/>
    </source>
</evidence>
<name>A0A6A5X5B8_9PLEO</name>
<protein>
    <submittedName>
        <fullName evidence="2">Uncharacterized protein</fullName>
    </submittedName>
</protein>
<dbReference type="AlphaFoldDB" id="A0A6A5X5B8"/>
<evidence type="ECO:0000313" key="2">
    <source>
        <dbReference type="EMBL" id="KAF2008041.1"/>
    </source>
</evidence>
<reference evidence="2" key="1">
    <citation type="journal article" date="2020" name="Stud. Mycol.">
        <title>101 Dothideomycetes genomes: a test case for predicting lifestyles and emergence of pathogens.</title>
        <authorList>
            <person name="Haridas S."/>
            <person name="Albert R."/>
            <person name="Binder M."/>
            <person name="Bloem J."/>
            <person name="Labutti K."/>
            <person name="Salamov A."/>
            <person name="Andreopoulos B."/>
            <person name="Baker S."/>
            <person name="Barry K."/>
            <person name="Bills G."/>
            <person name="Bluhm B."/>
            <person name="Cannon C."/>
            <person name="Castanera R."/>
            <person name="Culley D."/>
            <person name="Daum C."/>
            <person name="Ezra D."/>
            <person name="Gonzalez J."/>
            <person name="Henrissat B."/>
            <person name="Kuo A."/>
            <person name="Liang C."/>
            <person name="Lipzen A."/>
            <person name="Lutzoni F."/>
            <person name="Magnuson J."/>
            <person name="Mondo S."/>
            <person name="Nolan M."/>
            <person name="Ohm R."/>
            <person name="Pangilinan J."/>
            <person name="Park H.-J."/>
            <person name="Ramirez L."/>
            <person name="Alfaro M."/>
            <person name="Sun H."/>
            <person name="Tritt A."/>
            <person name="Yoshinaga Y."/>
            <person name="Zwiers L.-H."/>
            <person name="Turgeon B."/>
            <person name="Goodwin S."/>
            <person name="Spatafora J."/>
            <person name="Crous P."/>
            <person name="Grigoriev I."/>
        </authorList>
    </citation>
    <scope>NUCLEOTIDE SEQUENCE</scope>
    <source>
        <strain evidence="2">CBS 123094</strain>
    </source>
</reference>
<keyword evidence="3" id="KW-1185">Reference proteome</keyword>
<feature type="transmembrane region" description="Helical" evidence="1">
    <location>
        <begin position="12"/>
        <end position="38"/>
    </location>
</feature>
<dbReference type="Proteomes" id="UP000799779">
    <property type="component" value="Unassembled WGS sequence"/>
</dbReference>
<dbReference type="EMBL" id="ML977556">
    <property type="protein sequence ID" value="KAF2008041.1"/>
    <property type="molecule type" value="Genomic_DNA"/>
</dbReference>
<proteinExistence type="predicted"/>
<feature type="transmembrane region" description="Helical" evidence="1">
    <location>
        <begin position="124"/>
        <end position="149"/>
    </location>
</feature>
<sequence>MFIPLEPNLLDAGPMIATICAGCAGTFSALVGAVWMIAQLFRIKKWKVKVLGYTTCFITSTCMMAALGTTTYVFIAEGKNRLPPLFYDWQDTFFTREYYVCTAIPSLLTDTNPLYGFSVCDHAQAARCILVSVSAVSLALTVLCVVQTYKQRELRQRKFAKFDIGKKAGRTATPSRGLAITMQGSSCFETSAARQIVVGESTVKKPEPTRSSVLMKYGGFYTRI</sequence>
<keyword evidence="1" id="KW-0812">Transmembrane</keyword>
<accession>A0A6A5X5B8</accession>
<evidence type="ECO:0000313" key="3">
    <source>
        <dbReference type="Proteomes" id="UP000799779"/>
    </source>
</evidence>
<keyword evidence="1" id="KW-1133">Transmembrane helix</keyword>
<feature type="transmembrane region" description="Helical" evidence="1">
    <location>
        <begin position="50"/>
        <end position="75"/>
    </location>
</feature>
<dbReference type="OrthoDB" id="3799217at2759"/>
<keyword evidence="1" id="KW-0472">Membrane</keyword>